<dbReference type="Proteomes" id="UP001501598">
    <property type="component" value="Unassembled WGS sequence"/>
</dbReference>
<evidence type="ECO:0000256" key="1">
    <source>
        <dbReference type="SAM" id="MobiDB-lite"/>
    </source>
</evidence>
<evidence type="ECO:0000313" key="2">
    <source>
        <dbReference type="EMBL" id="GAA4554683.1"/>
    </source>
</evidence>
<proteinExistence type="predicted"/>
<dbReference type="EMBL" id="BAABGT010000084">
    <property type="protein sequence ID" value="GAA4554683.1"/>
    <property type="molecule type" value="Genomic_DNA"/>
</dbReference>
<protein>
    <submittedName>
        <fullName evidence="2">Uncharacterized protein</fullName>
    </submittedName>
</protein>
<feature type="compositionally biased region" description="Low complexity" evidence="1">
    <location>
        <begin position="1"/>
        <end position="23"/>
    </location>
</feature>
<feature type="region of interest" description="Disordered" evidence="1">
    <location>
        <begin position="1"/>
        <end position="36"/>
    </location>
</feature>
<comment type="caution">
    <text evidence="2">The sequence shown here is derived from an EMBL/GenBank/DDBJ whole genome shotgun (WGS) entry which is preliminary data.</text>
</comment>
<name>A0ABP8RZU8_9PSEU</name>
<organism evidence="2 3">
    <name type="scientific">Pseudonocardia xishanensis</name>
    <dbReference type="NCBI Taxonomy" id="630995"/>
    <lineage>
        <taxon>Bacteria</taxon>
        <taxon>Bacillati</taxon>
        <taxon>Actinomycetota</taxon>
        <taxon>Actinomycetes</taxon>
        <taxon>Pseudonocardiales</taxon>
        <taxon>Pseudonocardiaceae</taxon>
        <taxon>Pseudonocardia</taxon>
    </lineage>
</organism>
<sequence>MTSKQRTRNTTTDTTSTDSATSTEPGVTGGIGERADGTGQVIGFSVRLAGRVPTRLDLQHAGTPEAQLGLSAGPVLVYLGSHYTAARIAQSWAAAAPVATSLVPHLTSRRAVLTAGPWSVSAMVRLGGEATITGGLLPGKPGSDLPAILRLRVGPITLELRDAAAYTTMLAAWRKAAALLSTVDAIDRS</sequence>
<keyword evidence="3" id="KW-1185">Reference proteome</keyword>
<evidence type="ECO:0000313" key="3">
    <source>
        <dbReference type="Proteomes" id="UP001501598"/>
    </source>
</evidence>
<dbReference type="RefSeq" id="WP_345424258.1">
    <property type="nucleotide sequence ID" value="NZ_BAABGT010000084.1"/>
</dbReference>
<accession>A0ABP8RZU8</accession>
<reference evidence="3" key="1">
    <citation type="journal article" date="2019" name="Int. J. Syst. Evol. Microbiol.">
        <title>The Global Catalogue of Microorganisms (GCM) 10K type strain sequencing project: providing services to taxonomists for standard genome sequencing and annotation.</title>
        <authorList>
            <consortium name="The Broad Institute Genomics Platform"/>
            <consortium name="The Broad Institute Genome Sequencing Center for Infectious Disease"/>
            <person name="Wu L."/>
            <person name="Ma J."/>
        </authorList>
    </citation>
    <scope>NUCLEOTIDE SEQUENCE [LARGE SCALE GENOMIC DNA]</scope>
    <source>
        <strain evidence="3">JCM 17906</strain>
    </source>
</reference>
<gene>
    <name evidence="2" type="ORF">GCM10023175_53140</name>
</gene>